<gene>
    <name evidence="2" type="ORF">FVE85_8748</name>
</gene>
<name>A0A5J4YR84_PORPP</name>
<dbReference type="PANTHER" id="PTHR18937">
    <property type="entry name" value="STRUCTURAL MAINTENANCE OF CHROMOSOMES SMC FAMILY MEMBER"/>
    <property type="match status" value="1"/>
</dbReference>
<protein>
    <submittedName>
        <fullName evidence="2">Uncharacterized protein</fullName>
    </submittedName>
</protein>
<dbReference type="EMBL" id="VRMN01000007">
    <property type="protein sequence ID" value="KAA8493303.1"/>
    <property type="molecule type" value="Genomic_DNA"/>
</dbReference>
<proteinExistence type="predicted"/>
<organism evidence="2 3">
    <name type="scientific">Porphyridium purpureum</name>
    <name type="common">Red alga</name>
    <name type="synonym">Porphyridium cruentum</name>
    <dbReference type="NCBI Taxonomy" id="35688"/>
    <lineage>
        <taxon>Eukaryota</taxon>
        <taxon>Rhodophyta</taxon>
        <taxon>Bangiophyceae</taxon>
        <taxon>Porphyridiales</taxon>
        <taxon>Porphyridiaceae</taxon>
        <taxon>Porphyridium</taxon>
    </lineage>
</organism>
<dbReference type="Gene3D" id="1.20.1170.10">
    <property type="match status" value="1"/>
</dbReference>
<accession>A0A5J4YR84</accession>
<dbReference type="AlphaFoldDB" id="A0A5J4YR84"/>
<dbReference type="Proteomes" id="UP000324585">
    <property type="component" value="Unassembled WGS sequence"/>
</dbReference>
<sequence>MADGMNKREEREKYEKIVVEKYGQAELTLDRAKVDLKKDQEELAKAREEVVQAENKVNELKAALERMCAERADCIKELKALELEMKRLEEKIADQEEKLRRLTLEKEKILGRLEGLANSVGNHSNKLALTEKLNLLEDKLKDCDSRAQDLRRAVADTRKELRLHERQLHMAGLEISRLEAEQANASRRKAVLESQVQGMETKATELAKLIQELRSEANTASNAIALGVSAVAVYNVVAGAVATLVGKMVSAALGYRVHAAEKQLERLEQEMGESRRQVQELDASMMSMSSTLSEKLALKQGLEDEVDDYKEQLDELTNQVKANDASRAECTFERYKIREQLIDEDRRIEERKERLRQSLEKVDSELNELDGVHRRDKARFSALRNDVDIKRQDDQKLAADVTTAQGAAGLARERLEKCKADVRAKERRELDSRYEVKKQQAAFDSLDQAVISQNRDFDSYLRTHTDRAEQHYANPMRAGP</sequence>
<dbReference type="OMA" id="KVANCER"/>
<keyword evidence="3" id="KW-1185">Reference proteome</keyword>
<feature type="coiled-coil region" evidence="1">
    <location>
        <begin position="22"/>
        <end position="223"/>
    </location>
</feature>
<evidence type="ECO:0000313" key="2">
    <source>
        <dbReference type="EMBL" id="KAA8493303.1"/>
    </source>
</evidence>
<evidence type="ECO:0000313" key="3">
    <source>
        <dbReference type="Proteomes" id="UP000324585"/>
    </source>
</evidence>
<evidence type="ECO:0000256" key="1">
    <source>
        <dbReference type="SAM" id="Coils"/>
    </source>
</evidence>
<comment type="caution">
    <text evidence="2">The sequence shown here is derived from an EMBL/GenBank/DDBJ whole genome shotgun (WGS) entry which is preliminary data.</text>
</comment>
<reference evidence="3" key="1">
    <citation type="journal article" date="2019" name="Nat. Commun.">
        <title>Expansion of phycobilisome linker gene families in mesophilic red algae.</title>
        <authorList>
            <person name="Lee J."/>
            <person name="Kim D."/>
            <person name="Bhattacharya D."/>
            <person name="Yoon H.S."/>
        </authorList>
    </citation>
    <scope>NUCLEOTIDE SEQUENCE [LARGE SCALE GENOMIC DNA]</scope>
    <source>
        <strain evidence="3">CCMP 1328</strain>
    </source>
</reference>
<keyword evidence="1" id="KW-0175">Coiled coil</keyword>
<dbReference type="SUPFAM" id="SSF57997">
    <property type="entry name" value="Tropomyosin"/>
    <property type="match status" value="1"/>
</dbReference>
<feature type="coiled-coil region" evidence="1">
    <location>
        <begin position="250"/>
        <end position="372"/>
    </location>
</feature>